<dbReference type="GeneID" id="28767380"/>
<dbReference type="GO" id="GO:0005634">
    <property type="term" value="C:nucleus"/>
    <property type="evidence" value="ECO:0007669"/>
    <property type="project" value="UniProtKB-SubCell"/>
</dbReference>
<dbReference type="InterPro" id="IPR036864">
    <property type="entry name" value="Zn2-C6_fun-type_DNA-bd_sf"/>
</dbReference>
<protein>
    <recommendedName>
        <fullName evidence="5">Zn(2)-C6 fungal-type domain-containing protein</fullName>
    </recommendedName>
</protein>
<dbReference type="InterPro" id="IPR050613">
    <property type="entry name" value="Sec_Metabolite_Reg"/>
</dbReference>
<dbReference type="PROSITE" id="PS00463">
    <property type="entry name" value="ZN2_CY6_FUNGAL_1"/>
    <property type="match status" value="1"/>
</dbReference>
<dbReference type="SUPFAM" id="SSF57701">
    <property type="entry name" value="Zn2/Cys6 DNA-binding domain"/>
    <property type="match status" value="1"/>
</dbReference>
<keyword evidence="2" id="KW-0479">Metal-binding</keyword>
<dbReference type="CDD" id="cd12148">
    <property type="entry name" value="fungal_TF_MHR"/>
    <property type="match status" value="1"/>
</dbReference>
<organism evidence="6 7">
    <name type="scientific">Paraphaeosphaeria sporulosa</name>
    <dbReference type="NCBI Taxonomy" id="1460663"/>
    <lineage>
        <taxon>Eukaryota</taxon>
        <taxon>Fungi</taxon>
        <taxon>Dikarya</taxon>
        <taxon>Ascomycota</taxon>
        <taxon>Pezizomycotina</taxon>
        <taxon>Dothideomycetes</taxon>
        <taxon>Pleosporomycetidae</taxon>
        <taxon>Pleosporales</taxon>
        <taxon>Massarineae</taxon>
        <taxon>Didymosphaeriaceae</taxon>
        <taxon>Paraphaeosphaeria</taxon>
    </lineage>
</organism>
<reference evidence="6 7" key="1">
    <citation type="submission" date="2016-05" db="EMBL/GenBank/DDBJ databases">
        <title>Comparative analysis of secretome profiles of manganese(II)-oxidizing ascomycete fungi.</title>
        <authorList>
            <consortium name="DOE Joint Genome Institute"/>
            <person name="Zeiner C.A."/>
            <person name="Purvine S.O."/>
            <person name="Zink E.M."/>
            <person name="Wu S."/>
            <person name="Pasa-Tolic L."/>
            <person name="Chaput D.L."/>
            <person name="Haridas S."/>
            <person name="Grigoriev I.V."/>
            <person name="Santelli C.M."/>
            <person name="Hansel C.M."/>
        </authorList>
    </citation>
    <scope>NUCLEOTIDE SEQUENCE [LARGE SCALE GENOMIC DNA]</scope>
    <source>
        <strain evidence="6 7">AP3s5-JAC2a</strain>
    </source>
</reference>
<comment type="subcellular location">
    <subcellularLocation>
        <location evidence="1">Nucleus</location>
    </subcellularLocation>
</comment>
<evidence type="ECO:0000256" key="2">
    <source>
        <dbReference type="ARBA" id="ARBA00022723"/>
    </source>
</evidence>
<dbReference type="InterPro" id="IPR007219">
    <property type="entry name" value="XnlR_reg_dom"/>
</dbReference>
<evidence type="ECO:0000256" key="3">
    <source>
        <dbReference type="ARBA" id="ARBA00023242"/>
    </source>
</evidence>
<accession>A0A177CSL0</accession>
<dbReference type="GO" id="GO:0008270">
    <property type="term" value="F:zinc ion binding"/>
    <property type="evidence" value="ECO:0007669"/>
    <property type="project" value="InterPro"/>
</dbReference>
<dbReference type="Gene3D" id="4.10.240.10">
    <property type="entry name" value="Zn(2)-C6 fungal-type DNA-binding domain"/>
    <property type="match status" value="1"/>
</dbReference>
<dbReference type="CDD" id="cd00067">
    <property type="entry name" value="GAL4"/>
    <property type="match status" value="1"/>
</dbReference>
<evidence type="ECO:0000259" key="5">
    <source>
        <dbReference type="PROSITE" id="PS50048"/>
    </source>
</evidence>
<evidence type="ECO:0000256" key="4">
    <source>
        <dbReference type="SAM" id="MobiDB-lite"/>
    </source>
</evidence>
<dbReference type="GO" id="GO:0003677">
    <property type="term" value="F:DNA binding"/>
    <property type="evidence" value="ECO:0007669"/>
    <property type="project" value="InterPro"/>
</dbReference>
<dbReference type="OrthoDB" id="2269373at2759"/>
<dbReference type="PROSITE" id="PS50048">
    <property type="entry name" value="ZN2_CY6_FUNGAL_2"/>
    <property type="match status" value="1"/>
</dbReference>
<dbReference type="SMART" id="SM00066">
    <property type="entry name" value="GAL4"/>
    <property type="match status" value="1"/>
</dbReference>
<dbReference type="Proteomes" id="UP000077069">
    <property type="component" value="Unassembled WGS sequence"/>
</dbReference>
<dbReference type="STRING" id="1460663.A0A177CSL0"/>
<evidence type="ECO:0000313" key="7">
    <source>
        <dbReference type="Proteomes" id="UP000077069"/>
    </source>
</evidence>
<evidence type="ECO:0000256" key="1">
    <source>
        <dbReference type="ARBA" id="ARBA00004123"/>
    </source>
</evidence>
<dbReference type="GO" id="GO:0006351">
    <property type="term" value="P:DNA-templated transcription"/>
    <property type="evidence" value="ECO:0007669"/>
    <property type="project" value="InterPro"/>
</dbReference>
<dbReference type="InParanoid" id="A0A177CSL0"/>
<dbReference type="Pfam" id="PF04082">
    <property type="entry name" value="Fungal_trans"/>
    <property type="match status" value="1"/>
</dbReference>
<dbReference type="GO" id="GO:0000981">
    <property type="term" value="F:DNA-binding transcription factor activity, RNA polymerase II-specific"/>
    <property type="evidence" value="ECO:0007669"/>
    <property type="project" value="InterPro"/>
</dbReference>
<keyword evidence="3" id="KW-0539">Nucleus</keyword>
<dbReference type="SMART" id="SM00906">
    <property type="entry name" value="Fungal_trans"/>
    <property type="match status" value="1"/>
</dbReference>
<gene>
    <name evidence="6" type="ORF">CC84DRAFT_1237333</name>
</gene>
<dbReference type="RefSeq" id="XP_018040889.1">
    <property type="nucleotide sequence ID" value="XM_018183894.1"/>
</dbReference>
<dbReference type="Pfam" id="PF00172">
    <property type="entry name" value="Zn_clus"/>
    <property type="match status" value="1"/>
</dbReference>
<feature type="domain" description="Zn(2)-C6 fungal-type" evidence="5">
    <location>
        <begin position="9"/>
        <end position="39"/>
    </location>
</feature>
<dbReference type="PANTHER" id="PTHR31001">
    <property type="entry name" value="UNCHARACTERIZED TRANSCRIPTIONAL REGULATORY PROTEIN"/>
    <property type="match status" value="1"/>
</dbReference>
<proteinExistence type="predicted"/>
<evidence type="ECO:0000313" key="6">
    <source>
        <dbReference type="EMBL" id="OAG10524.1"/>
    </source>
</evidence>
<keyword evidence="7" id="KW-1185">Reference proteome</keyword>
<dbReference type="AlphaFoldDB" id="A0A177CSL0"/>
<dbReference type="PANTHER" id="PTHR31001:SF85">
    <property type="entry name" value="ZN(II)2CYS6 TRANSCRIPTION FACTOR (EUROFUNG)"/>
    <property type="match status" value="1"/>
</dbReference>
<sequence>MPSGKKSVSCIPCAKRKVKCDKIQPCCHCRRRRQDTCVFPDLIGAVNQPSRANIERIAKLEQYIRSLGGDPQPMWYSWKGQDNPTSHHRPSTEASNSHNLPTILNQRHTLYADGSFSPLPPSIHLGELWPVFLKNVHPLIKIFFDWEIAPAILKAQEPTSVLSIEEEALLNGIRFVAALTLTHEECQSTLSESRHELLQQCQKSTEYALTTADYSETADKRVLQGFILYILAMRDRTRPSAIYPLMGIATRVAERMGLHRDGTTFGLSALRSEERRRIWWALQFMELATARLVGTLSLTIFATWDTKTPSNLEDDDFNPATEVMPVERKGLTSISPCLWRYSILQRRRDLLGKNNSGDLSWMLSPHLSLVEKDAKIDELEDILADKFLRHCELVNPLHIHIQIGIRQFVFAARSNVRQPTLVNAKISELLPHSNNPNYSWVQMGEFHLVPDTILSVLWHRTLRQTNESVVYIILEAHQRSGEPDVATLWDLIRRVYENHPDLMTAVTRPEVDFLARITVAAWQKYILEMRQQQRSDAVGMQTPEWIQHLCHNFNLPVIDPSRATEEYAQSLNGDLLPPDFDFDIIDWSAWDALH</sequence>
<dbReference type="EMBL" id="KV441549">
    <property type="protein sequence ID" value="OAG10524.1"/>
    <property type="molecule type" value="Genomic_DNA"/>
</dbReference>
<feature type="region of interest" description="Disordered" evidence="4">
    <location>
        <begin position="77"/>
        <end position="98"/>
    </location>
</feature>
<name>A0A177CSL0_9PLEO</name>
<dbReference type="InterPro" id="IPR001138">
    <property type="entry name" value="Zn2Cys6_DnaBD"/>
</dbReference>